<dbReference type="Proteomes" id="UP000281904">
    <property type="component" value="Chromosome"/>
</dbReference>
<evidence type="ECO:0000259" key="5">
    <source>
        <dbReference type="Pfam" id="PF00171"/>
    </source>
</evidence>
<evidence type="ECO:0000313" key="9">
    <source>
        <dbReference type="Proteomes" id="UP000624159"/>
    </source>
</evidence>
<dbReference type="InterPro" id="IPR016161">
    <property type="entry name" value="Ald_DH/histidinol_DH"/>
</dbReference>
<evidence type="ECO:0000256" key="3">
    <source>
        <dbReference type="PROSITE-ProRule" id="PRU10007"/>
    </source>
</evidence>
<evidence type="ECO:0000313" key="8">
    <source>
        <dbReference type="Proteomes" id="UP000281904"/>
    </source>
</evidence>
<keyword evidence="9" id="KW-1185">Reference proteome</keyword>
<evidence type="ECO:0000256" key="1">
    <source>
        <dbReference type="ARBA" id="ARBA00009986"/>
    </source>
</evidence>
<dbReference type="RefSeq" id="WP_126532073.1">
    <property type="nucleotide sequence ID" value="NZ_JADULK010000002.1"/>
</dbReference>
<dbReference type="FunFam" id="3.40.309.10:FF:000012">
    <property type="entry name" value="Betaine aldehyde dehydrogenase"/>
    <property type="match status" value="1"/>
</dbReference>
<dbReference type="Pfam" id="PF00171">
    <property type="entry name" value="Aldedh"/>
    <property type="match status" value="1"/>
</dbReference>
<dbReference type="GO" id="GO:0016620">
    <property type="term" value="F:oxidoreductase activity, acting on the aldehyde or oxo group of donors, NAD or NADP as acceptor"/>
    <property type="evidence" value="ECO:0007669"/>
    <property type="project" value="InterPro"/>
</dbReference>
<evidence type="ECO:0000256" key="2">
    <source>
        <dbReference type="ARBA" id="ARBA00023002"/>
    </source>
</evidence>
<dbReference type="Gene3D" id="3.40.309.10">
    <property type="entry name" value="Aldehyde Dehydrogenase, Chain A, domain 2"/>
    <property type="match status" value="1"/>
</dbReference>
<dbReference type="EMBL" id="JADULK010000002">
    <property type="protein sequence ID" value="MBH1928790.1"/>
    <property type="molecule type" value="Genomic_DNA"/>
</dbReference>
<dbReference type="AlphaFoldDB" id="A0A448SMA8"/>
<evidence type="ECO:0000313" key="7">
    <source>
        <dbReference type="EMBL" id="VEI68839.1"/>
    </source>
</evidence>
<protein>
    <submittedName>
        <fullName evidence="7">Aldehyde dehydrogenase B</fullName>
        <ecNumber evidence="7">1.2.1.-</ecNumber>
    </submittedName>
    <submittedName>
        <fullName evidence="6">Aldehyde dehydrogenase family protein</fullName>
    </submittedName>
</protein>
<dbReference type="SUPFAM" id="SSF53720">
    <property type="entry name" value="ALDH-like"/>
    <property type="match status" value="1"/>
</dbReference>
<reference evidence="6 9" key="2">
    <citation type="submission" date="2020-11" db="EMBL/GenBank/DDBJ databases">
        <title>Enhanced detection system for hospital associated transmission using whole genome sequencing surveillance.</title>
        <authorList>
            <person name="Harrison L.H."/>
            <person name="Van Tyne D."/>
            <person name="Marsh J.W."/>
            <person name="Griffith M.P."/>
            <person name="Snyder D.J."/>
            <person name="Cooper V.S."/>
            <person name="Mustapha M."/>
        </authorList>
    </citation>
    <scope>NUCLEOTIDE SEQUENCE [LARGE SCALE GENOMIC DNA]</scope>
    <source>
        <strain evidence="6 9">SER00230</strain>
    </source>
</reference>
<gene>
    <name evidence="7" type="primary">aldB_3</name>
    <name evidence="6" type="ORF">I5U13_03800</name>
    <name evidence="7" type="ORF">NCTC10036_03446</name>
</gene>
<organism evidence="7 8">
    <name type="scientific">Serratia rubidaea</name>
    <name type="common">Serratia marinorubra</name>
    <dbReference type="NCBI Taxonomy" id="61652"/>
    <lineage>
        <taxon>Bacteria</taxon>
        <taxon>Pseudomonadati</taxon>
        <taxon>Pseudomonadota</taxon>
        <taxon>Gammaproteobacteria</taxon>
        <taxon>Enterobacterales</taxon>
        <taxon>Yersiniaceae</taxon>
        <taxon>Serratia</taxon>
    </lineage>
</organism>
<comment type="similarity">
    <text evidence="1 4">Belongs to the aldehyde dehydrogenase family.</text>
</comment>
<dbReference type="InterPro" id="IPR015590">
    <property type="entry name" value="Aldehyde_DH_dom"/>
</dbReference>
<dbReference type="EC" id="1.2.1.-" evidence="7"/>
<name>A0A448SMA8_SERRU</name>
<dbReference type="FunFam" id="3.40.605.10:FF:000007">
    <property type="entry name" value="NAD/NADP-dependent betaine aldehyde dehydrogenase"/>
    <property type="match status" value="1"/>
</dbReference>
<evidence type="ECO:0000256" key="4">
    <source>
        <dbReference type="RuleBase" id="RU003345"/>
    </source>
</evidence>
<proteinExistence type="inferred from homology"/>
<reference evidence="7 8" key="1">
    <citation type="submission" date="2018-12" db="EMBL/GenBank/DDBJ databases">
        <authorList>
            <consortium name="Pathogen Informatics"/>
        </authorList>
    </citation>
    <scope>NUCLEOTIDE SEQUENCE [LARGE SCALE GENOMIC DNA]</scope>
    <source>
        <strain evidence="7 8">NCTC10036</strain>
    </source>
</reference>
<sequence length="491" mass="52684">MIEIVNFINGEHVRGAESEGLFSLNPATEERIAHVTVSSPADVDAAVQAARAAYDSGPWPRLSVEERAYYLHAIADALEDNLALFAQYECEDTGFLAKMCRDGHLPRAVEHFRFFAEEGKRFFGSAIPVGDAYFNLTHPVPLGVAAIITPWNGPLAVSSINLAAALIAGNCVVLKPSEMAPVTISLLGQIFAEIGLPPGVVNIVQGAGSPTGQALIRHPDIDLVCFIGGTQVGKAVLRHAADTVRRSLLELGGKSPTVVLADADLDAALDGALVSAFSSNGQVCTAGSRIIVERAIAEEFSRRFIERTRQIRVGDPFDARSEIGPMISAGHREQMLRAIDAAQRQGARLRTGGAIPAWCERGFYIEPAVFTDVHPRSDLARQEIFGPVIGMFTAEDEADALRLANDTCFGLAGSVWSRDQSRALAFAKKMQAGNVGVNTPYIRDIRCPFGGFKQSGIGAVGGRWSLEHYTQTQTLCVPLSGYALPKYGVEP</sequence>
<dbReference type="PROSITE" id="PS00070">
    <property type="entry name" value="ALDEHYDE_DEHYDR_CYS"/>
    <property type="match status" value="1"/>
</dbReference>
<dbReference type="InterPro" id="IPR029510">
    <property type="entry name" value="Ald_DH_CS_GLU"/>
</dbReference>
<keyword evidence="2 4" id="KW-0560">Oxidoreductase</keyword>
<dbReference type="InterPro" id="IPR016163">
    <property type="entry name" value="Ald_DH_C"/>
</dbReference>
<dbReference type="Gene3D" id="3.40.605.10">
    <property type="entry name" value="Aldehyde Dehydrogenase, Chain A, domain 1"/>
    <property type="match status" value="1"/>
</dbReference>
<dbReference type="Proteomes" id="UP000624159">
    <property type="component" value="Unassembled WGS sequence"/>
</dbReference>
<dbReference type="InterPro" id="IPR016162">
    <property type="entry name" value="Ald_DH_N"/>
</dbReference>
<evidence type="ECO:0000313" key="6">
    <source>
        <dbReference type="EMBL" id="MBH1928790.1"/>
    </source>
</evidence>
<accession>A0A448SMA8</accession>
<feature type="domain" description="Aldehyde dehydrogenase" evidence="5">
    <location>
        <begin position="20"/>
        <end position="474"/>
    </location>
</feature>
<feature type="active site" evidence="3">
    <location>
        <position position="250"/>
    </location>
</feature>
<dbReference type="EMBL" id="LR134493">
    <property type="protein sequence ID" value="VEI68839.1"/>
    <property type="molecule type" value="Genomic_DNA"/>
</dbReference>
<dbReference type="PANTHER" id="PTHR11699">
    <property type="entry name" value="ALDEHYDE DEHYDROGENASE-RELATED"/>
    <property type="match status" value="1"/>
</dbReference>
<dbReference type="PROSITE" id="PS00687">
    <property type="entry name" value="ALDEHYDE_DEHYDR_GLU"/>
    <property type="match status" value="1"/>
</dbReference>
<dbReference type="InterPro" id="IPR016160">
    <property type="entry name" value="Ald_DH_CS_CYS"/>
</dbReference>